<evidence type="ECO:0000313" key="3">
    <source>
        <dbReference type="EMBL" id="KAF2143859.1"/>
    </source>
</evidence>
<dbReference type="RefSeq" id="XP_033399571.1">
    <property type="nucleotide sequence ID" value="XM_033535700.1"/>
</dbReference>
<dbReference type="GeneID" id="54293196"/>
<protein>
    <submittedName>
        <fullName evidence="3">Uncharacterized protein</fullName>
    </submittedName>
</protein>
<proteinExistence type="predicted"/>
<evidence type="ECO:0000313" key="4">
    <source>
        <dbReference type="Proteomes" id="UP000799438"/>
    </source>
</evidence>
<feature type="transmembrane region" description="Helical" evidence="2">
    <location>
        <begin position="20"/>
        <end position="45"/>
    </location>
</feature>
<evidence type="ECO:0000256" key="2">
    <source>
        <dbReference type="SAM" id="Phobius"/>
    </source>
</evidence>
<gene>
    <name evidence="3" type="ORF">K452DRAFT_163505</name>
</gene>
<dbReference type="AlphaFoldDB" id="A0A6A6BI80"/>
<reference evidence="3" key="1">
    <citation type="journal article" date="2020" name="Stud. Mycol.">
        <title>101 Dothideomycetes genomes: a test case for predicting lifestyles and emergence of pathogens.</title>
        <authorList>
            <person name="Haridas S."/>
            <person name="Albert R."/>
            <person name="Binder M."/>
            <person name="Bloem J."/>
            <person name="Labutti K."/>
            <person name="Salamov A."/>
            <person name="Andreopoulos B."/>
            <person name="Baker S."/>
            <person name="Barry K."/>
            <person name="Bills G."/>
            <person name="Bluhm B."/>
            <person name="Cannon C."/>
            <person name="Castanera R."/>
            <person name="Culley D."/>
            <person name="Daum C."/>
            <person name="Ezra D."/>
            <person name="Gonzalez J."/>
            <person name="Henrissat B."/>
            <person name="Kuo A."/>
            <person name="Liang C."/>
            <person name="Lipzen A."/>
            <person name="Lutzoni F."/>
            <person name="Magnuson J."/>
            <person name="Mondo S."/>
            <person name="Nolan M."/>
            <person name="Ohm R."/>
            <person name="Pangilinan J."/>
            <person name="Park H.-J."/>
            <person name="Ramirez L."/>
            <person name="Alfaro M."/>
            <person name="Sun H."/>
            <person name="Tritt A."/>
            <person name="Yoshinaga Y."/>
            <person name="Zwiers L.-H."/>
            <person name="Turgeon B."/>
            <person name="Goodwin S."/>
            <person name="Spatafora J."/>
            <person name="Crous P."/>
            <person name="Grigoriev I."/>
        </authorList>
    </citation>
    <scope>NUCLEOTIDE SEQUENCE</scope>
    <source>
        <strain evidence="3">CBS 121167</strain>
    </source>
</reference>
<keyword evidence="2" id="KW-0812">Transmembrane</keyword>
<feature type="region of interest" description="Disordered" evidence="1">
    <location>
        <begin position="81"/>
        <end position="100"/>
    </location>
</feature>
<accession>A0A6A6BI80</accession>
<feature type="transmembrane region" description="Helical" evidence="2">
    <location>
        <begin position="144"/>
        <end position="166"/>
    </location>
</feature>
<keyword evidence="4" id="KW-1185">Reference proteome</keyword>
<name>A0A6A6BI80_9PEZI</name>
<organism evidence="3 4">
    <name type="scientific">Aplosporella prunicola CBS 121167</name>
    <dbReference type="NCBI Taxonomy" id="1176127"/>
    <lineage>
        <taxon>Eukaryota</taxon>
        <taxon>Fungi</taxon>
        <taxon>Dikarya</taxon>
        <taxon>Ascomycota</taxon>
        <taxon>Pezizomycotina</taxon>
        <taxon>Dothideomycetes</taxon>
        <taxon>Dothideomycetes incertae sedis</taxon>
        <taxon>Botryosphaeriales</taxon>
        <taxon>Aplosporellaceae</taxon>
        <taxon>Aplosporella</taxon>
    </lineage>
</organism>
<dbReference type="Proteomes" id="UP000799438">
    <property type="component" value="Unassembled WGS sequence"/>
</dbReference>
<keyword evidence="2" id="KW-0472">Membrane</keyword>
<keyword evidence="2" id="KW-1133">Transmembrane helix</keyword>
<dbReference type="EMBL" id="ML995481">
    <property type="protein sequence ID" value="KAF2143859.1"/>
    <property type="molecule type" value="Genomic_DNA"/>
</dbReference>
<evidence type="ECO:0000256" key="1">
    <source>
        <dbReference type="SAM" id="MobiDB-lite"/>
    </source>
</evidence>
<sequence>MAMACFFAQDKACMGARLPVARVLLTMTCVLVLSFVASCLVVRILPPTVATGGESLLVGLTYCSSQPTNPRTPTHMLSLSHPASHPAGQPNAHTHARTRTRMRTRRFSRNHGHGRRHGGRRPKTGVHPQQLCTYKRHPQDARSAALPIAAVMGSLCFYIVASCLISPYNTCRSTARGYCIVQY</sequence>